<feature type="compositionally biased region" description="Acidic residues" evidence="1">
    <location>
        <begin position="1155"/>
        <end position="1165"/>
    </location>
</feature>
<feature type="compositionally biased region" description="Acidic residues" evidence="1">
    <location>
        <begin position="344"/>
        <end position="354"/>
    </location>
</feature>
<evidence type="ECO:0000313" key="2">
    <source>
        <dbReference type="EMBL" id="KEQ94133.1"/>
    </source>
</evidence>
<feature type="compositionally biased region" description="Polar residues" evidence="1">
    <location>
        <begin position="1039"/>
        <end position="1055"/>
    </location>
</feature>
<keyword evidence="3" id="KW-1185">Reference proteome</keyword>
<feature type="region of interest" description="Disordered" evidence="1">
    <location>
        <begin position="665"/>
        <end position="685"/>
    </location>
</feature>
<sequence length="1281" mass="141858">MVGLNVVSMGRTNKVVRLLFHDPLTTAESRIEMDVTMTVFADIRKLLGVNRECNAKQQSARWREVIESSSVSGLTLSLLRTRENINSSSSHLYSRHSRTHIQTRFDARPIYQQHNKPTNLSDMTGWKVKMAPKSTTLAEGTRNTRAIPLGEVDKETWLAEILKAPIGPSKIPKLLLTDAEINQDFAIMGLPVETLAADTITNNGPPTLSSTHVHGFSPEQLEMYLNAAKVFTKATQAPESSERETLAADVPRRQAVHVLAGSSKQWVESNVRDDLAQEYREEGIYFRALAGNVREKTQRLAEEGDVDRVPNARPTSTASNSTDSTLTPLVSEVSASPKDHEMVDSSDEESDTDDQGSFRALDDEKDETTEEVDDEYVDDADGEAVYEAASEVNDEVDEAADIAPEVVAEEEEESDDDGIPAGALEPDEPFHINDPRPLGLKMPVNAAGTRFPWKFYHKGTIDWASIPELVKLNHWRNRTYRAKVKAFGGYTDLRCGYNVTIRAVSTLSAPPAVRVYSECPSGHRSTSNGLAIGSRNAGGRRDQVRAILFHHRAVLSHLHNRRLSPSTLPSSVDYLSSPWSFDPIAFRKLLCIHSTFFQPAPDAPILFDNHLITILKPTWLIKPLLLLTVNILILCSIKNRPPTHPPLMDETASITGVDQLRHSSRIGGAVPPPTTGVVTREAPKPRVSAETKKWKGYRWETDRVNSFATLLMMDTGAEELAWLRSGGLAEQWISNPQIASINEQALEVVVDREREREEVIEAATVLMQLKHGFWFLDHTISVDANAAVALMGLGASGSPATYTGRAPPGVGPPASESRPETTAAPRQLTIFITKRAAGKVPAVEQAGIAPTSIHGSMSPIQPMRRPLGITRPRRSDAELQDLDDAQAGKATTPKQVISNPRRPRQIAKNLLSSTPRESKAVVSQETVSVDHTSPETPIPRIPRRAATKRKLVVLSSEDEVITPITRKKSLETKAPFTNKRATRSNKLASIEEEPEEVSSDDIPLVKRQKESPVAQTNEDTPIPAETVVPKRLTRAFASSRRQQIDSALNSPTSQRVLRKRKPVTVDEGDDISSDKIPLVKRTKRPSVAQSTDERSQQRSQPKRRLRARKTIIVEETEDELDVTSSPVKRAIRSQKPRSTTAKQASKLTSIAEEHGAEEEEDEEDNSTPSKGGKSKKDLVDRHADLPNSAPATDTHIPAGALSLNQHFKKNTPVPLGVQLPVDADSTRWEYLAYAPRKLDVNNFDWANDGHRHAANKWRQQHIRRRLGTQGFKHDGRTNREE</sequence>
<feature type="region of interest" description="Disordered" evidence="1">
    <location>
        <begin position="975"/>
        <end position="1178"/>
    </location>
</feature>
<reference evidence="2 3" key="1">
    <citation type="journal article" date="2014" name="BMC Genomics">
        <title>Genome sequencing of four Aureobasidium pullulans varieties: biotechnological potential, stress tolerance, and description of new species.</title>
        <authorList>
            <person name="Gostin Ar C."/>
            <person name="Ohm R.A."/>
            <person name="Kogej T."/>
            <person name="Sonjak S."/>
            <person name="Turk M."/>
            <person name="Zajc J."/>
            <person name="Zalar P."/>
            <person name="Grube M."/>
            <person name="Sun H."/>
            <person name="Han J."/>
            <person name="Sharma A."/>
            <person name="Chiniquy J."/>
            <person name="Ngan C.Y."/>
            <person name="Lipzen A."/>
            <person name="Barry K."/>
            <person name="Grigoriev I.V."/>
            <person name="Gunde-Cimerman N."/>
        </authorList>
    </citation>
    <scope>NUCLEOTIDE SEQUENCE [LARGE SCALE GENOMIC DNA]</scope>
    <source>
        <strain evidence="2 3">EXF-2481</strain>
    </source>
</reference>
<feature type="compositionally biased region" description="Polar residues" evidence="1">
    <location>
        <begin position="913"/>
        <end position="935"/>
    </location>
</feature>
<feature type="region of interest" description="Disordered" evidence="1">
    <location>
        <begin position="913"/>
        <end position="940"/>
    </location>
</feature>
<dbReference type="GeneID" id="25370780"/>
<feature type="compositionally biased region" description="Acidic residues" evidence="1">
    <location>
        <begin position="363"/>
        <end position="374"/>
    </location>
</feature>
<organism evidence="2 3">
    <name type="scientific">Aureobasidium subglaciale (strain EXF-2481)</name>
    <name type="common">Aureobasidium pullulans var. subglaciale</name>
    <dbReference type="NCBI Taxonomy" id="1043005"/>
    <lineage>
        <taxon>Eukaryota</taxon>
        <taxon>Fungi</taxon>
        <taxon>Dikarya</taxon>
        <taxon>Ascomycota</taxon>
        <taxon>Pezizomycotina</taxon>
        <taxon>Dothideomycetes</taxon>
        <taxon>Dothideomycetidae</taxon>
        <taxon>Dothideales</taxon>
        <taxon>Saccotheciaceae</taxon>
        <taxon>Aureobasidium</taxon>
    </lineage>
</organism>
<dbReference type="OrthoDB" id="3936003at2759"/>
<feature type="compositionally biased region" description="Acidic residues" evidence="1">
    <location>
        <begin position="990"/>
        <end position="999"/>
    </location>
</feature>
<dbReference type="HOGENOM" id="CLU_263067_0_0_1"/>
<feature type="compositionally biased region" description="Polar residues" evidence="1">
    <location>
        <begin position="1136"/>
        <end position="1148"/>
    </location>
</feature>
<proteinExistence type="predicted"/>
<dbReference type="EMBL" id="KL584763">
    <property type="protein sequence ID" value="KEQ94133.1"/>
    <property type="molecule type" value="Genomic_DNA"/>
</dbReference>
<name>A0A074Y8R3_AURSE</name>
<accession>A0A074Y8R3</accession>
<protein>
    <submittedName>
        <fullName evidence="2">Uncharacterized protein</fullName>
    </submittedName>
</protein>
<dbReference type="InParanoid" id="A0A074Y8R3"/>
<gene>
    <name evidence="2" type="ORF">AUEXF2481DRAFT_698223</name>
</gene>
<dbReference type="Proteomes" id="UP000030641">
    <property type="component" value="Unassembled WGS sequence"/>
</dbReference>
<evidence type="ECO:0000256" key="1">
    <source>
        <dbReference type="SAM" id="MobiDB-lite"/>
    </source>
</evidence>
<feature type="compositionally biased region" description="Basic residues" evidence="1">
    <location>
        <begin position="1100"/>
        <end position="1109"/>
    </location>
</feature>
<feature type="region of interest" description="Disordered" evidence="1">
    <location>
        <begin position="299"/>
        <end position="374"/>
    </location>
</feature>
<feature type="compositionally biased region" description="Basic and acidic residues" evidence="1">
    <location>
        <begin position="299"/>
        <end position="310"/>
    </location>
</feature>
<feature type="compositionally biased region" description="Polar residues" evidence="1">
    <location>
        <begin position="313"/>
        <end position="328"/>
    </location>
</feature>
<dbReference type="RefSeq" id="XP_013342707.1">
    <property type="nucleotide sequence ID" value="XM_013487253.1"/>
</dbReference>
<evidence type="ECO:0000313" key="3">
    <source>
        <dbReference type="Proteomes" id="UP000030641"/>
    </source>
</evidence>
<feature type="region of interest" description="Disordered" evidence="1">
    <location>
        <begin position="802"/>
        <end position="823"/>
    </location>
</feature>